<feature type="compositionally biased region" description="Polar residues" evidence="2">
    <location>
        <begin position="36"/>
        <end position="50"/>
    </location>
</feature>
<feature type="domain" description="Anillin homology" evidence="3">
    <location>
        <begin position="729"/>
        <end position="831"/>
    </location>
</feature>
<accession>A0A914YW55</accession>
<protein>
    <submittedName>
        <fullName evidence="5">Anillin homology domain-containing protein</fullName>
    </submittedName>
</protein>
<dbReference type="AlphaFoldDB" id="A0A914YW55"/>
<name>A0A914YW55_9BILA</name>
<feature type="compositionally biased region" description="Polar residues" evidence="2">
    <location>
        <begin position="90"/>
        <end position="101"/>
    </location>
</feature>
<evidence type="ECO:0000259" key="3">
    <source>
        <dbReference type="Pfam" id="PF08174"/>
    </source>
</evidence>
<dbReference type="InterPro" id="IPR051364">
    <property type="entry name" value="Cytokinesis/Rho-signaling"/>
</dbReference>
<feature type="region of interest" description="Disordered" evidence="2">
    <location>
        <begin position="401"/>
        <end position="446"/>
    </location>
</feature>
<feature type="compositionally biased region" description="Low complexity" evidence="2">
    <location>
        <begin position="181"/>
        <end position="202"/>
    </location>
</feature>
<feature type="region of interest" description="Disordered" evidence="2">
    <location>
        <begin position="255"/>
        <end position="287"/>
    </location>
</feature>
<feature type="compositionally biased region" description="Polar residues" evidence="2">
    <location>
        <begin position="413"/>
        <end position="435"/>
    </location>
</feature>
<dbReference type="GO" id="GO:0031106">
    <property type="term" value="P:septin ring organization"/>
    <property type="evidence" value="ECO:0007669"/>
    <property type="project" value="TreeGrafter"/>
</dbReference>
<dbReference type="InterPro" id="IPR012966">
    <property type="entry name" value="AHD"/>
</dbReference>
<proteinExistence type="predicted"/>
<feature type="region of interest" description="Disordered" evidence="2">
    <location>
        <begin position="515"/>
        <end position="540"/>
    </location>
</feature>
<feature type="region of interest" description="Disordered" evidence="2">
    <location>
        <begin position="151"/>
        <end position="202"/>
    </location>
</feature>
<feature type="compositionally biased region" description="Polar residues" evidence="2">
    <location>
        <begin position="159"/>
        <end position="171"/>
    </location>
</feature>
<feature type="coiled-coil region" evidence="1">
    <location>
        <begin position="624"/>
        <end position="651"/>
    </location>
</feature>
<keyword evidence="4" id="KW-1185">Reference proteome</keyword>
<dbReference type="GO" id="GO:0000915">
    <property type="term" value="P:actomyosin contractile ring assembly"/>
    <property type="evidence" value="ECO:0007669"/>
    <property type="project" value="TreeGrafter"/>
</dbReference>
<dbReference type="GO" id="GO:0005826">
    <property type="term" value="C:actomyosin contractile ring"/>
    <property type="evidence" value="ECO:0007669"/>
    <property type="project" value="TreeGrafter"/>
</dbReference>
<organism evidence="4 5">
    <name type="scientific">Panagrolaimus superbus</name>
    <dbReference type="NCBI Taxonomy" id="310955"/>
    <lineage>
        <taxon>Eukaryota</taxon>
        <taxon>Metazoa</taxon>
        <taxon>Ecdysozoa</taxon>
        <taxon>Nematoda</taxon>
        <taxon>Chromadorea</taxon>
        <taxon>Rhabditida</taxon>
        <taxon>Tylenchina</taxon>
        <taxon>Panagrolaimomorpha</taxon>
        <taxon>Panagrolaimoidea</taxon>
        <taxon>Panagrolaimidae</taxon>
        <taxon>Panagrolaimus</taxon>
    </lineage>
</organism>
<evidence type="ECO:0000313" key="4">
    <source>
        <dbReference type="Proteomes" id="UP000887577"/>
    </source>
</evidence>
<feature type="compositionally biased region" description="Basic and acidic residues" evidence="2">
    <location>
        <begin position="520"/>
        <end position="530"/>
    </location>
</feature>
<dbReference type="Pfam" id="PF08174">
    <property type="entry name" value="Anillin"/>
    <property type="match status" value="1"/>
</dbReference>
<reference evidence="5" key="1">
    <citation type="submission" date="2022-11" db="UniProtKB">
        <authorList>
            <consortium name="WormBaseParasite"/>
        </authorList>
    </citation>
    <scope>IDENTIFICATION</scope>
</reference>
<dbReference type="GO" id="GO:0000281">
    <property type="term" value="P:mitotic cytokinesis"/>
    <property type="evidence" value="ECO:0007669"/>
    <property type="project" value="TreeGrafter"/>
</dbReference>
<sequence length="979" mass="109412">MDSTSEYLFRVGRRDKMLGDLDSSVMSEIDEHENSDGSSSPSVPKITENSQSEKADTNKPYTNDSEDIPAIDASTTSSSALRSPLRSVNKIPTITLQDSPAPTSPLKAKFAKLSQGYQNFEVDIKPSKTKEDYIRGPVKRISMGGEPAAADFFAPKPHGSTSSATSENNSPALPPEHHHAATTASGATTSTPKSAALPVNNLPLSPFSHHSSLNTSDANETFNNTSMNGIFSFGRKILNEPSIEKIDEAPFSPVEVKPSNTRVSPQPTLPFIGKSTSGESVASASSSKYGHKVNDLKKKFDYPKSGLIPGNTIDTNRMDFGKAKSIFESAFRPTTRYQSPYAAKREQGVTNIRRYDDPNPTKKPAHCEIVSGPTFKQSVNYWQDREREFPSSELVDAATQIFKGPTKRENSKNENLFYSSNQQPSHRNETTSPSPKVTKYYDPPPQTAMEQARKLVSFADESDAEAAKNSSLNNEKKFGVKPLVITESFTAFSTLASSKKSESVASFSVPSDSFDYQKPLSKDASHRENDDPLSPLGPSLLDDINQDFTKAHTPVSHKVSSRVIGEDGGSAAKPGLVYSLSNYRKTEATPQREKIIYDNSKDVVNEMMASEMKSVNEMVRKIPHDEIKKKLKQLEIAQTVANNQIQQTEKALKVSRHTNNKSSYPNYNQEVELLQTLQTIIERRRACCLEYGRLSNVSDPYYIFPRATIRFTKIAVEVHRHLDVAPHHYAYLFALVRYNEQVVSSQALFINPTISQGVGSVEFCDIIEIEDVSPDFSMSIDIYGLTLVRKDSKYDTTRFNLKRMVSSPQPERSNQSEIFGQIGQVVIDREDLTKKVLELSTFETPLAGHCRINFQAKISDIDDNKWSGFVSIYRVVDAKGAWELCYSNINNNRLNFWRYPEDADTKPPILSLNIRDMSELARPCCNEKLGFQNDFEVKIIDASENIIQIMLSTAEERDRDRIIAAINRSYKYINTWRFS</sequence>
<keyword evidence="1" id="KW-0175">Coiled coil</keyword>
<dbReference type="Gene3D" id="2.30.29.30">
    <property type="entry name" value="Pleckstrin-homology domain (PH domain)/Phosphotyrosine-binding domain (PTB)"/>
    <property type="match status" value="1"/>
</dbReference>
<evidence type="ECO:0000256" key="2">
    <source>
        <dbReference type="SAM" id="MobiDB-lite"/>
    </source>
</evidence>
<dbReference type="PANTHER" id="PTHR21538">
    <property type="entry name" value="ANILLIN/RHOTEKIN RTKN"/>
    <property type="match status" value="1"/>
</dbReference>
<dbReference type="Proteomes" id="UP000887577">
    <property type="component" value="Unplaced"/>
</dbReference>
<feature type="region of interest" description="Disordered" evidence="2">
    <location>
        <begin position="19"/>
        <end position="104"/>
    </location>
</feature>
<feature type="compositionally biased region" description="Low complexity" evidence="2">
    <location>
        <begin position="275"/>
        <end position="287"/>
    </location>
</feature>
<evidence type="ECO:0000256" key="1">
    <source>
        <dbReference type="SAM" id="Coils"/>
    </source>
</evidence>
<dbReference type="PANTHER" id="PTHR21538:SF24">
    <property type="entry name" value="PH DOMAIN-CONTAINING PROTEIN"/>
    <property type="match status" value="1"/>
</dbReference>
<dbReference type="InterPro" id="IPR011993">
    <property type="entry name" value="PH-like_dom_sf"/>
</dbReference>
<dbReference type="WBParaSite" id="PSU_v2.g4799.t1">
    <property type="protein sequence ID" value="PSU_v2.g4799.t1"/>
    <property type="gene ID" value="PSU_v2.g4799"/>
</dbReference>
<evidence type="ECO:0000313" key="5">
    <source>
        <dbReference type="WBParaSite" id="PSU_v2.g4799.t1"/>
    </source>
</evidence>